<feature type="signal peptide" evidence="1">
    <location>
        <begin position="1"/>
        <end position="19"/>
    </location>
</feature>
<comment type="caution">
    <text evidence="2">The sequence shown here is derived from an EMBL/GenBank/DDBJ whole genome shotgun (WGS) entry which is preliminary data.</text>
</comment>
<sequence length="177" mass="19177">MIRALAVLLMLALAAPAGAAERGLLWNRTGLPAVFPLQVKTPPGAAWRVTLLDAETGRAGLAAAFDGGAFFRVLVPPGRYDLLFEAGQSFDSDGFGAEGPSDSFVLERRLSFEISPGGRKTGHIVDLTERGEARVTAQSICQGALLIPREGIRPQRKDAPLTERYPSYELEIYDRYC</sequence>
<protein>
    <submittedName>
        <fullName evidence="2">Uncharacterized protein</fullName>
    </submittedName>
</protein>
<feature type="chain" id="PRO_5018977146" evidence="1">
    <location>
        <begin position="20"/>
        <end position="177"/>
    </location>
</feature>
<name>A0A438AEE0_9RHOB</name>
<evidence type="ECO:0000256" key="1">
    <source>
        <dbReference type="SAM" id="SignalP"/>
    </source>
</evidence>
<reference evidence="2 3" key="1">
    <citation type="submission" date="2018-11" db="EMBL/GenBank/DDBJ databases">
        <title>Mesobaculum littorinae gen. nov., sp. nov., isolated from Littorina scabra that represents a novel genus of the order Rhodobacteraceae.</title>
        <authorList>
            <person name="Li F."/>
        </authorList>
    </citation>
    <scope>NUCLEOTIDE SEQUENCE [LARGE SCALE GENOMIC DNA]</scope>
    <source>
        <strain evidence="2 3">M0103</strain>
    </source>
</reference>
<dbReference type="EMBL" id="RQXX01000006">
    <property type="protein sequence ID" value="RVV97032.1"/>
    <property type="molecule type" value="Genomic_DNA"/>
</dbReference>
<keyword evidence="3" id="KW-1185">Reference proteome</keyword>
<keyword evidence="1" id="KW-0732">Signal</keyword>
<dbReference type="RefSeq" id="WP_127907508.1">
    <property type="nucleotide sequence ID" value="NZ_RQXX01000006.1"/>
</dbReference>
<accession>A0A438AEE0</accession>
<gene>
    <name evidence="2" type="ORF">EKE94_15315</name>
</gene>
<dbReference type="Proteomes" id="UP000285908">
    <property type="component" value="Unassembled WGS sequence"/>
</dbReference>
<dbReference type="AlphaFoldDB" id="A0A438AEE0"/>
<dbReference type="OrthoDB" id="8265097at2"/>
<organism evidence="2 3">
    <name type="scientific">Mesobaculum littorinae</name>
    <dbReference type="NCBI Taxonomy" id="2486419"/>
    <lineage>
        <taxon>Bacteria</taxon>
        <taxon>Pseudomonadati</taxon>
        <taxon>Pseudomonadota</taxon>
        <taxon>Alphaproteobacteria</taxon>
        <taxon>Rhodobacterales</taxon>
        <taxon>Roseobacteraceae</taxon>
        <taxon>Mesobaculum</taxon>
    </lineage>
</organism>
<evidence type="ECO:0000313" key="3">
    <source>
        <dbReference type="Proteomes" id="UP000285908"/>
    </source>
</evidence>
<evidence type="ECO:0000313" key="2">
    <source>
        <dbReference type="EMBL" id="RVV97032.1"/>
    </source>
</evidence>
<proteinExistence type="predicted"/>